<feature type="region of interest" description="Disordered" evidence="8">
    <location>
        <begin position="1"/>
        <end position="56"/>
    </location>
</feature>
<dbReference type="InterPro" id="IPR011598">
    <property type="entry name" value="bHLH_dom"/>
</dbReference>
<dbReference type="GO" id="GO:0070888">
    <property type="term" value="F:E-box binding"/>
    <property type="evidence" value="ECO:0007669"/>
    <property type="project" value="TreeGrafter"/>
</dbReference>
<name>T1J9D3_STRMM</name>
<dbReference type="GO" id="GO:0046983">
    <property type="term" value="F:protein dimerization activity"/>
    <property type="evidence" value="ECO:0007669"/>
    <property type="project" value="InterPro"/>
</dbReference>
<keyword evidence="3" id="KW-0524">Neurogenesis</keyword>
<dbReference type="EnsemblMetazoa" id="SMAR010329-RA">
    <property type="protein sequence ID" value="SMAR010329-PA"/>
    <property type="gene ID" value="SMAR010329"/>
</dbReference>
<evidence type="ECO:0000256" key="3">
    <source>
        <dbReference type="ARBA" id="ARBA00022902"/>
    </source>
</evidence>
<dbReference type="FunFam" id="4.10.280.10:FF:000006">
    <property type="entry name" value="Neurogenic differentiation factor"/>
    <property type="match status" value="1"/>
</dbReference>
<organism evidence="10 11">
    <name type="scientific">Strigamia maritima</name>
    <name type="common">European centipede</name>
    <name type="synonym">Geophilus maritimus</name>
    <dbReference type="NCBI Taxonomy" id="126957"/>
    <lineage>
        <taxon>Eukaryota</taxon>
        <taxon>Metazoa</taxon>
        <taxon>Ecdysozoa</taxon>
        <taxon>Arthropoda</taxon>
        <taxon>Myriapoda</taxon>
        <taxon>Chilopoda</taxon>
        <taxon>Pleurostigmophora</taxon>
        <taxon>Geophilomorpha</taxon>
        <taxon>Linotaeniidae</taxon>
        <taxon>Strigamia</taxon>
    </lineage>
</organism>
<feature type="compositionally biased region" description="Low complexity" evidence="8">
    <location>
        <begin position="11"/>
        <end position="21"/>
    </location>
</feature>
<dbReference type="CDD" id="cd11428">
    <property type="entry name" value="bHLH_TS_NGN"/>
    <property type="match status" value="1"/>
</dbReference>
<dbReference type="Pfam" id="PF00010">
    <property type="entry name" value="HLH"/>
    <property type="match status" value="1"/>
</dbReference>
<dbReference type="HOGENOM" id="CLU_121126_0_0_1"/>
<dbReference type="PANTHER" id="PTHR19290:SF163">
    <property type="entry name" value="BASIC HELIX-LOOP-HELIX NEURAL TRANSCRIPTION FACTOR TAP"/>
    <property type="match status" value="1"/>
</dbReference>
<dbReference type="EMBL" id="JH431971">
    <property type="status" value="NOT_ANNOTATED_CDS"/>
    <property type="molecule type" value="Genomic_DNA"/>
</dbReference>
<evidence type="ECO:0000256" key="8">
    <source>
        <dbReference type="SAM" id="MobiDB-lite"/>
    </source>
</evidence>
<dbReference type="eggNOG" id="KOG3898">
    <property type="taxonomic scope" value="Eukaryota"/>
</dbReference>
<reference evidence="10" key="2">
    <citation type="submission" date="2015-02" db="UniProtKB">
        <authorList>
            <consortium name="EnsemblMetazoa"/>
        </authorList>
    </citation>
    <scope>IDENTIFICATION</scope>
</reference>
<reference evidence="11" key="1">
    <citation type="submission" date="2011-05" db="EMBL/GenBank/DDBJ databases">
        <authorList>
            <person name="Richards S.R."/>
            <person name="Qu J."/>
            <person name="Jiang H."/>
            <person name="Jhangiani S.N."/>
            <person name="Agravi P."/>
            <person name="Goodspeed R."/>
            <person name="Gross S."/>
            <person name="Mandapat C."/>
            <person name="Jackson L."/>
            <person name="Mathew T."/>
            <person name="Pu L."/>
            <person name="Thornton R."/>
            <person name="Saada N."/>
            <person name="Wilczek-Boney K.B."/>
            <person name="Lee S."/>
            <person name="Kovar C."/>
            <person name="Wu Y."/>
            <person name="Scherer S.E."/>
            <person name="Worley K.C."/>
            <person name="Muzny D.M."/>
            <person name="Gibbs R."/>
        </authorList>
    </citation>
    <scope>NUCLEOTIDE SEQUENCE</scope>
    <source>
        <strain evidence="11">Brora</strain>
    </source>
</reference>
<dbReference type="Proteomes" id="UP000014500">
    <property type="component" value="Unassembled WGS sequence"/>
</dbReference>
<dbReference type="PANTHER" id="PTHR19290">
    <property type="entry name" value="BASIC HELIX-LOOP-HELIX PROTEIN NEUROGENIN-RELATED"/>
    <property type="match status" value="1"/>
</dbReference>
<dbReference type="GO" id="GO:0005634">
    <property type="term" value="C:nucleus"/>
    <property type="evidence" value="ECO:0007669"/>
    <property type="project" value="TreeGrafter"/>
</dbReference>
<dbReference type="GO" id="GO:0045944">
    <property type="term" value="P:positive regulation of transcription by RNA polymerase II"/>
    <property type="evidence" value="ECO:0007669"/>
    <property type="project" value="TreeGrafter"/>
</dbReference>
<dbReference type="SMART" id="SM00353">
    <property type="entry name" value="HLH"/>
    <property type="match status" value="1"/>
</dbReference>
<evidence type="ECO:0000256" key="1">
    <source>
        <dbReference type="ARBA" id="ARBA00022473"/>
    </source>
</evidence>
<dbReference type="GO" id="GO:0000981">
    <property type="term" value="F:DNA-binding transcription factor activity, RNA polymerase II-specific"/>
    <property type="evidence" value="ECO:0007669"/>
    <property type="project" value="TreeGrafter"/>
</dbReference>
<feature type="compositionally biased region" description="Polar residues" evidence="8">
    <location>
        <begin position="1"/>
        <end position="10"/>
    </location>
</feature>
<keyword evidence="2" id="KW-0221">Differentiation</keyword>
<evidence type="ECO:0000256" key="5">
    <source>
        <dbReference type="ARBA" id="ARBA00023125"/>
    </source>
</evidence>
<evidence type="ECO:0000256" key="6">
    <source>
        <dbReference type="ARBA" id="ARBA00023163"/>
    </source>
</evidence>
<keyword evidence="4" id="KW-0805">Transcription regulation</keyword>
<proteinExistence type="predicted"/>
<dbReference type="Gene3D" id="4.10.280.10">
    <property type="entry name" value="Helix-loop-helix DNA-binding domain"/>
    <property type="match status" value="1"/>
</dbReference>
<evidence type="ECO:0000256" key="2">
    <source>
        <dbReference type="ARBA" id="ARBA00022782"/>
    </source>
</evidence>
<dbReference type="InterPro" id="IPR050359">
    <property type="entry name" value="bHLH_transcription_factors"/>
</dbReference>
<feature type="domain" description="BHLH" evidence="9">
    <location>
        <begin position="61"/>
        <end position="113"/>
    </location>
</feature>
<evidence type="ECO:0000256" key="7">
    <source>
        <dbReference type="ARBA" id="ARBA00023242"/>
    </source>
</evidence>
<dbReference type="InterPro" id="IPR036638">
    <property type="entry name" value="HLH_DNA-bd_sf"/>
</dbReference>
<feature type="compositionally biased region" description="Basic residues" evidence="8">
    <location>
        <begin position="39"/>
        <end position="49"/>
    </location>
</feature>
<evidence type="ECO:0000313" key="11">
    <source>
        <dbReference type="Proteomes" id="UP000014500"/>
    </source>
</evidence>
<keyword evidence="5" id="KW-0238">DNA-binding</keyword>
<dbReference type="AlphaFoldDB" id="T1J9D3"/>
<dbReference type="GO" id="GO:0061564">
    <property type="term" value="P:axon development"/>
    <property type="evidence" value="ECO:0007669"/>
    <property type="project" value="TreeGrafter"/>
</dbReference>
<keyword evidence="11" id="KW-1185">Reference proteome</keyword>
<sequence length="194" mass="22101">MNSPVENQKPSSSTSTSTHSSFDFDPEYEEKEIPTENNKKRKRYSKSRSKNPEHVVRIKRGRRVKANDRERNRMHMLNHALDRLRTVLPSFPEDTKLTKIETLRFAHNYIWALSNTLNITDGTPTTTSAAVASSSAPLTQHDFRNGLLSSTAANNAFNVAATCTEWVNKSSSKELFYSDSSQDNSQLRNEQFFI</sequence>
<accession>T1J9D3</accession>
<evidence type="ECO:0000259" key="9">
    <source>
        <dbReference type="PROSITE" id="PS50888"/>
    </source>
</evidence>
<keyword evidence="1" id="KW-0217">Developmental protein</keyword>
<keyword evidence="7" id="KW-0539">Nucleus</keyword>
<evidence type="ECO:0000256" key="4">
    <source>
        <dbReference type="ARBA" id="ARBA00023015"/>
    </source>
</evidence>
<keyword evidence="6" id="KW-0804">Transcription</keyword>
<dbReference type="GO" id="GO:0007423">
    <property type="term" value="P:sensory organ development"/>
    <property type="evidence" value="ECO:0007669"/>
    <property type="project" value="TreeGrafter"/>
</dbReference>
<protein>
    <recommendedName>
        <fullName evidence="9">BHLH domain-containing protein</fullName>
    </recommendedName>
</protein>
<dbReference type="STRING" id="126957.T1J9D3"/>
<dbReference type="OMA" id="TXANARE"/>
<dbReference type="PROSITE" id="PS50888">
    <property type="entry name" value="BHLH"/>
    <property type="match status" value="1"/>
</dbReference>
<dbReference type="SUPFAM" id="SSF47459">
    <property type="entry name" value="HLH, helix-loop-helix DNA-binding domain"/>
    <property type="match status" value="1"/>
</dbReference>
<evidence type="ECO:0000313" key="10">
    <source>
        <dbReference type="EnsemblMetazoa" id="SMAR010329-PA"/>
    </source>
</evidence>